<feature type="transmembrane region" description="Helical" evidence="9">
    <location>
        <begin position="79"/>
        <end position="106"/>
    </location>
</feature>
<evidence type="ECO:0000256" key="6">
    <source>
        <dbReference type="ARBA" id="ARBA00022989"/>
    </source>
</evidence>
<comment type="function">
    <text evidence="8">Component of the cytochrome c oxidase, the last enzyme in the mitochondrial electron transport chain which drives oxidative phosphorylation. The respiratory chain contains 3 multisubunit complexes succinate dehydrogenase (complex II, CII), ubiquinol-cytochrome c oxidoreductase (cytochrome b-c1 complex, complex III, CIII) and cytochrome c oxidase (complex IV, CIV), that cooperate to transfer electrons derived from NADH and succinate to molecular oxygen, creating an electrochemical gradient over the inner membrane that drives transmembrane transport and the ATP synthase. Cytochrome c oxidase is the component of the respiratory chain that catalyzes the reduction of oxygen to water. Electrons originating from reduced cytochrome c in the intermembrane space (IMS) are transferred via the dinuclear copper A center (CU(A)) of subunit 2 and heme A of subunit 1 to the active site in subunit 1, a binuclear center (BNC) formed by heme A3 and copper B (CU(B)). The BNC reduces molecular oxygen to 2 water molecules using 4 electrons from cytochrome c in the IMS and 4 protons from the mitochondrial matrix.</text>
</comment>
<reference evidence="11" key="1">
    <citation type="journal article" date="2013" name="Genome Biol. Evol.">
        <title>Substantial Variation in the Extent of Mitochondrial Genome Fragmentation among Blood-Sucking Lice of Mammals.</title>
        <authorList>
            <person name="Jiang H."/>
            <person name="Barker S.C."/>
            <person name="Shao R."/>
        </authorList>
    </citation>
    <scope>NUCLEOTIDE SEQUENCE</scope>
    <source>
        <strain evidence="11">B2311</strain>
    </source>
</reference>
<keyword evidence="7 9" id="KW-0472">Membrane</keyword>
<sequence>MKGGFHPFHLVSPSPWPLLLSVSTFSLMVGFYVWMSSMGSVLMVLGVFSVMLSLFCWLRDVIRESTYQGCHTMRVMKGLRLGIVMFIISEVMFFFSIFFGVFFLSLNPDVVLGSSYPPVGIQPLNYMGVPFLNTMILLSSGVTVTWCHHGIMSGNKHHSVLGLTITVVLGVLFVMFQFEEYYESSYTIADSVCGSLFYMSTGFHGIHVMLGTVMLIVSLVRLTMNHFSSIHNLGFEMSAWYWHFVSVVWLCFSLSIYWWGSWDIILM</sequence>
<proteinExistence type="inferred from homology"/>
<feature type="transmembrane region" description="Helical" evidence="9">
    <location>
        <begin position="196"/>
        <end position="220"/>
    </location>
</feature>
<evidence type="ECO:0000259" key="10">
    <source>
        <dbReference type="PROSITE" id="PS50253"/>
    </source>
</evidence>
<dbReference type="EMBL" id="KC814602">
    <property type="protein sequence ID" value="AGO44115.1"/>
    <property type="molecule type" value="Genomic_DNA"/>
</dbReference>
<evidence type="ECO:0000256" key="9">
    <source>
        <dbReference type="SAM" id="Phobius"/>
    </source>
</evidence>
<dbReference type="SUPFAM" id="SSF81452">
    <property type="entry name" value="Cytochrome c oxidase subunit III-like"/>
    <property type="match status" value="1"/>
</dbReference>
<feature type="transmembrane region" description="Helical" evidence="9">
    <location>
        <begin position="16"/>
        <end position="35"/>
    </location>
</feature>
<accession>R9ZTN2</accession>
<dbReference type="InterPro" id="IPR013833">
    <property type="entry name" value="Cyt_c_oxidase_su3_a-hlx"/>
</dbReference>
<dbReference type="GO" id="GO:0005739">
    <property type="term" value="C:mitochondrion"/>
    <property type="evidence" value="ECO:0007669"/>
    <property type="project" value="TreeGrafter"/>
</dbReference>
<dbReference type="Gene3D" id="1.10.287.70">
    <property type="match status" value="1"/>
</dbReference>
<dbReference type="InterPro" id="IPR000298">
    <property type="entry name" value="Cyt_c_oxidase-like_su3"/>
</dbReference>
<feature type="transmembrane region" description="Helical" evidence="9">
    <location>
        <begin position="41"/>
        <end position="58"/>
    </location>
</feature>
<dbReference type="GO" id="GO:0004129">
    <property type="term" value="F:cytochrome-c oxidase activity"/>
    <property type="evidence" value="ECO:0007669"/>
    <property type="project" value="InterPro"/>
</dbReference>
<feature type="domain" description="Heme-copper oxidase subunit III family profile" evidence="10">
    <location>
        <begin position="4"/>
        <end position="261"/>
    </location>
</feature>
<feature type="transmembrane region" description="Helical" evidence="9">
    <location>
        <begin position="240"/>
        <end position="260"/>
    </location>
</feature>
<dbReference type="InterPro" id="IPR024791">
    <property type="entry name" value="Cyt_c/ubiquinol_Oxase_su3"/>
</dbReference>
<feature type="transmembrane region" description="Helical" evidence="9">
    <location>
        <begin position="126"/>
        <end position="147"/>
    </location>
</feature>
<gene>
    <name evidence="11" type="primary">cox3</name>
</gene>
<dbReference type="InterPro" id="IPR035973">
    <property type="entry name" value="Cyt_c_oxidase_su3-like_sf"/>
</dbReference>
<name>R9ZTN2_9NEOP</name>
<evidence type="ECO:0000256" key="3">
    <source>
        <dbReference type="ARBA" id="ARBA00015944"/>
    </source>
</evidence>
<protein>
    <recommendedName>
        <fullName evidence="3 8">Cytochrome c oxidase subunit 3</fullName>
    </recommendedName>
</protein>
<dbReference type="Gene3D" id="1.20.120.80">
    <property type="entry name" value="Cytochrome c oxidase, subunit III, four-helix bundle"/>
    <property type="match status" value="1"/>
</dbReference>
<dbReference type="PROSITE" id="PS50253">
    <property type="entry name" value="COX3"/>
    <property type="match status" value="1"/>
</dbReference>
<dbReference type="CDD" id="cd01665">
    <property type="entry name" value="Cyt_c_Oxidase_III"/>
    <property type="match status" value="1"/>
</dbReference>
<keyword evidence="6 9" id="KW-1133">Transmembrane helix</keyword>
<keyword evidence="4 8" id="KW-0812">Transmembrane</keyword>
<dbReference type="AlphaFoldDB" id="R9ZTN2"/>
<keyword evidence="8 11" id="KW-0496">Mitochondrion</keyword>
<keyword evidence="5" id="KW-1278">Translocase</keyword>
<evidence type="ECO:0000256" key="5">
    <source>
        <dbReference type="ARBA" id="ARBA00022967"/>
    </source>
</evidence>
<dbReference type="Pfam" id="PF00510">
    <property type="entry name" value="COX3"/>
    <property type="match status" value="1"/>
</dbReference>
<comment type="subcellular location">
    <subcellularLocation>
        <location evidence="1">Membrane</location>
        <topology evidence="1">Multi-pass membrane protein</topology>
    </subcellularLocation>
</comment>
<geneLocation type="mitochondrion" evidence="11"/>
<comment type="similarity">
    <text evidence="2 8">Belongs to the cytochrome c oxidase subunit 3 family.</text>
</comment>
<organism evidence="11">
    <name type="scientific">Haematopinus suis</name>
    <dbReference type="NCBI Taxonomy" id="511927"/>
    <lineage>
        <taxon>Eukaryota</taxon>
        <taxon>Metazoa</taxon>
        <taxon>Ecdysozoa</taxon>
        <taxon>Arthropoda</taxon>
        <taxon>Hexapoda</taxon>
        <taxon>Insecta</taxon>
        <taxon>Pterygota</taxon>
        <taxon>Neoptera</taxon>
        <taxon>Paraneoptera</taxon>
        <taxon>Psocodea</taxon>
        <taxon>Troctomorpha</taxon>
        <taxon>Phthiraptera</taxon>
        <taxon>Anoplura</taxon>
        <taxon>Haematopinidae</taxon>
        <taxon>Haematopinus</taxon>
    </lineage>
</organism>
<dbReference type="GO" id="GO:0006123">
    <property type="term" value="P:mitochondrial electron transport, cytochrome c to oxygen"/>
    <property type="evidence" value="ECO:0007669"/>
    <property type="project" value="TreeGrafter"/>
</dbReference>
<evidence type="ECO:0000256" key="4">
    <source>
        <dbReference type="ARBA" id="ARBA00022692"/>
    </source>
</evidence>
<dbReference type="GO" id="GO:0016020">
    <property type="term" value="C:membrane"/>
    <property type="evidence" value="ECO:0007669"/>
    <property type="project" value="UniProtKB-SubCell"/>
</dbReference>
<feature type="transmembrane region" description="Helical" evidence="9">
    <location>
        <begin position="159"/>
        <end position="176"/>
    </location>
</feature>
<evidence type="ECO:0000256" key="8">
    <source>
        <dbReference type="RuleBase" id="RU003375"/>
    </source>
</evidence>
<dbReference type="PANTHER" id="PTHR11403:SF7">
    <property type="entry name" value="CYTOCHROME C OXIDASE SUBUNIT 3"/>
    <property type="match status" value="1"/>
</dbReference>
<evidence type="ECO:0000256" key="1">
    <source>
        <dbReference type="ARBA" id="ARBA00004141"/>
    </source>
</evidence>
<evidence type="ECO:0000313" key="11">
    <source>
        <dbReference type="EMBL" id="AGO44115.1"/>
    </source>
</evidence>
<dbReference type="PANTHER" id="PTHR11403">
    <property type="entry name" value="CYTOCHROME C OXIDASE SUBUNIT III"/>
    <property type="match status" value="1"/>
</dbReference>
<evidence type="ECO:0000256" key="7">
    <source>
        <dbReference type="ARBA" id="ARBA00023136"/>
    </source>
</evidence>
<evidence type="ECO:0000256" key="2">
    <source>
        <dbReference type="ARBA" id="ARBA00010581"/>
    </source>
</evidence>
<dbReference type="InterPro" id="IPR033945">
    <property type="entry name" value="Cyt_c_oxase_su3_dom"/>
</dbReference>